<gene>
    <name evidence="3" type="ORF">NCTC11636_01540</name>
</gene>
<dbReference type="KEGG" id="ahw:NCTC11636_01540"/>
<feature type="region of interest" description="Disordered" evidence="1">
    <location>
        <begin position="289"/>
        <end position="323"/>
    </location>
</feature>
<proteinExistence type="predicted"/>
<dbReference type="AlphaFoldDB" id="A0A448HHA0"/>
<feature type="transmembrane region" description="Helical" evidence="2">
    <location>
        <begin position="346"/>
        <end position="366"/>
    </location>
</feature>
<feature type="transmembrane region" description="Helical" evidence="2">
    <location>
        <begin position="117"/>
        <end position="143"/>
    </location>
</feature>
<feature type="transmembrane region" description="Helical" evidence="2">
    <location>
        <begin position="428"/>
        <end position="454"/>
    </location>
</feature>
<dbReference type="OrthoDB" id="9781996at2"/>
<feature type="transmembrane region" description="Helical" evidence="2">
    <location>
        <begin position="495"/>
        <end position="516"/>
    </location>
</feature>
<dbReference type="Proteomes" id="UP000266895">
    <property type="component" value="Chromosome"/>
</dbReference>
<keyword evidence="4" id="KW-1185">Reference proteome</keyword>
<keyword evidence="2" id="KW-0472">Membrane</keyword>
<reference evidence="3 4" key="1">
    <citation type="submission" date="2018-12" db="EMBL/GenBank/DDBJ databases">
        <authorList>
            <consortium name="Pathogen Informatics"/>
        </authorList>
    </citation>
    <scope>NUCLEOTIDE SEQUENCE [LARGE SCALE GENOMIC DNA]</scope>
    <source>
        <strain evidence="3 4">NCTC11636</strain>
    </source>
</reference>
<feature type="transmembrane region" description="Helical" evidence="2">
    <location>
        <begin position="62"/>
        <end position="86"/>
    </location>
</feature>
<sequence>MSTRRETLPMRQAVGLELAKMRRLRAVPILVAVTAATTALSASTLFSSSARAQWADPASDLWASLLLSCAMMAGALTGPLTAAIMAGHLTDIEHSGSGWNLAAGVGLTPGRLLRAKVAALALLVVPAILVQNLLLVGLGTAVLAAPVPVGAWVGWTVSLVVLQMIMIAGHAWLSAIVPNQLVSMTVGLLGGFVGVYMLLAPPWLARLVLPWGYYAVMSPAGIVDGQTVLVRPGWILLGLLAAAAALLFATATARLDRIEERGIVLGTALGAGRVLRCRGRAGRTAVQGARLGPEGAGRTGAEAGPGSAARPDSRPERAVAGAGARPRRVRGPVLVGVELSKLRRSAVPVVAVVVPLLTVVAGAVNYRGNQGVLSAGWDALASQVSVFYSLIFAPLAVALLVAATWRVEHRGTSWDMMRTTPHSTCAVVLAKAAAVIVPVIAMELVLVAMTWVAGTALGLGWSMPPALLAQGLVFILAALPLIGLQSLLSMRMRSFAASVAACLGQVVVAFMLVSTLNPASALWPVALITRALTLGSTAMSTAGGLDVAGVAPVLTGSLASGIACWGALALAARRRG</sequence>
<protein>
    <submittedName>
        <fullName evidence="3">Uncharacterized protein conserved in bacteria</fullName>
    </submittedName>
</protein>
<evidence type="ECO:0000313" key="3">
    <source>
        <dbReference type="EMBL" id="VEG28443.1"/>
    </source>
</evidence>
<dbReference type="CDD" id="cd21809">
    <property type="entry name" value="ABC-2_lan_permease-like"/>
    <property type="match status" value="1"/>
</dbReference>
<organism evidence="3 4">
    <name type="scientific">Actinomyces howellii</name>
    <dbReference type="NCBI Taxonomy" id="52771"/>
    <lineage>
        <taxon>Bacteria</taxon>
        <taxon>Bacillati</taxon>
        <taxon>Actinomycetota</taxon>
        <taxon>Actinomycetes</taxon>
        <taxon>Actinomycetales</taxon>
        <taxon>Actinomycetaceae</taxon>
        <taxon>Actinomyces</taxon>
    </lineage>
</organism>
<feature type="transmembrane region" description="Helical" evidence="2">
    <location>
        <begin position="549"/>
        <end position="572"/>
    </location>
</feature>
<feature type="transmembrane region" description="Helical" evidence="2">
    <location>
        <begin position="386"/>
        <end position="407"/>
    </location>
</feature>
<evidence type="ECO:0000256" key="1">
    <source>
        <dbReference type="SAM" id="MobiDB-lite"/>
    </source>
</evidence>
<keyword evidence="2" id="KW-0812">Transmembrane</keyword>
<keyword evidence="2" id="KW-1133">Transmembrane helix</keyword>
<evidence type="ECO:0000313" key="4">
    <source>
        <dbReference type="Proteomes" id="UP000266895"/>
    </source>
</evidence>
<feature type="transmembrane region" description="Helical" evidence="2">
    <location>
        <begin position="181"/>
        <end position="204"/>
    </location>
</feature>
<dbReference type="RefSeq" id="WP_126382601.1">
    <property type="nucleotide sequence ID" value="NZ_LR134350.1"/>
</dbReference>
<name>A0A448HHA0_9ACTO</name>
<feature type="transmembrane region" description="Helical" evidence="2">
    <location>
        <begin position="466"/>
        <end position="488"/>
    </location>
</feature>
<feature type="transmembrane region" description="Helical" evidence="2">
    <location>
        <begin position="149"/>
        <end position="169"/>
    </location>
</feature>
<feature type="transmembrane region" description="Helical" evidence="2">
    <location>
        <begin position="234"/>
        <end position="253"/>
    </location>
</feature>
<evidence type="ECO:0000256" key="2">
    <source>
        <dbReference type="SAM" id="Phobius"/>
    </source>
</evidence>
<dbReference type="EMBL" id="LR134350">
    <property type="protein sequence ID" value="VEG28443.1"/>
    <property type="molecule type" value="Genomic_DNA"/>
</dbReference>
<dbReference type="Pfam" id="PF12730">
    <property type="entry name" value="ABC2_membrane_4"/>
    <property type="match status" value="2"/>
</dbReference>
<accession>A0A448HHA0</accession>